<feature type="compositionally biased region" description="Polar residues" evidence="1">
    <location>
        <begin position="69"/>
        <end position="80"/>
    </location>
</feature>
<protein>
    <submittedName>
        <fullName evidence="2">Uncharacterized protein</fullName>
    </submittedName>
</protein>
<gene>
    <name evidence="2" type="ORF">GCM10025875_00910</name>
</gene>
<evidence type="ECO:0000313" key="3">
    <source>
        <dbReference type="Proteomes" id="UP001157161"/>
    </source>
</evidence>
<dbReference type="Proteomes" id="UP001157161">
    <property type="component" value="Unassembled WGS sequence"/>
</dbReference>
<feature type="region of interest" description="Disordered" evidence="1">
    <location>
        <begin position="50"/>
        <end position="80"/>
    </location>
</feature>
<evidence type="ECO:0000256" key="1">
    <source>
        <dbReference type="SAM" id="MobiDB-lite"/>
    </source>
</evidence>
<dbReference type="AlphaFoldDB" id="A0AA37UGS0"/>
<name>A0AA37UGS0_9MICO</name>
<reference evidence="2" key="2">
    <citation type="submission" date="2023-02" db="EMBL/GenBank/DDBJ databases">
        <authorList>
            <person name="Sun Q."/>
            <person name="Mori K."/>
        </authorList>
    </citation>
    <scope>NUCLEOTIDE SEQUENCE</scope>
    <source>
        <strain evidence="2">NBRC 112290</strain>
    </source>
</reference>
<accession>A0AA37UGS0</accession>
<evidence type="ECO:0000313" key="2">
    <source>
        <dbReference type="EMBL" id="GMA30099.1"/>
    </source>
</evidence>
<organism evidence="2 3">
    <name type="scientific">Litorihabitans aurantiacus</name>
    <dbReference type="NCBI Taxonomy" id="1930061"/>
    <lineage>
        <taxon>Bacteria</taxon>
        <taxon>Bacillati</taxon>
        <taxon>Actinomycetota</taxon>
        <taxon>Actinomycetes</taxon>
        <taxon>Micrococcales</taxon>
        <taxon>Beutenbergiaceae</taxon>
        <taxon>Litorihabitans</taxon>
    </lineage>
</organism>
<dbReference type="EMBL" id="BSUM01000001">
    <property type="protein sequence ID" value="GMA30099.1"/>
    <property type="molecule type" value="Genomic_DNA"/>
</dbReference>
<proteinExistence type="predicted"/>
<reference evidence="2" key="1">
    <citation type="journal article" date="2014" name="Int. J. Syst. Evol. Microbiol.">
        <title>Complete genome sequence of Corynebacterium casei LMG S-19264T (=DSM 44701T), isolated from a smear-ripened cheese.</title>
        <authorList>
            <consortium name="US DOE Joint Genome Institute (JGI-PGF)"/>
            <person name="Walter F."/>
            <person name="Albersmeier A."/>
            <person name="Kalinowski J."/>
            <person name="Ruckert C."/>
        </authorList>
    </citation>
    <scope>NUCLEOTIDE SEQUENCE</scope>
    <source>
        <strain evidence="2">NBRC 112290</strain>
    </source>
</reference>
<feature type="compositionally biased region" description="Basic and acidic residues" evidence="1">
    <location>
        <begin position="50"/>
        <end position="66"/>
    </location>
</feature>
<keyword evidence="3" id="KW-1185">Reference proteome</keyword>
<comment type="caution">
    <text evidence="2">The sequence shown here is derived from an EMBL/GenBank/DDBJ whole genome shotgun (WGS) entry which is preliminary data.</text>
</comment>
<sequence>MKVTVLPEEMLFELETGDAPELTLVVQGAEVAVGRGGVTRVPVTRIEQRTGRPSVRDIEGSLREDGSLLTATVPSHPNGD</sequence>